<dbReference type="AlphaFoldDB" id="A0A4Y9ERB6"/>
<protein>
    <submittedName>
        <fullName evidence="2">DNA primase</fullName>
    </submittedName>
</protein>
<evidence type="ECO:0000313" key="2">
    <source>
        <dbReference type="EMBL" id="TFU06144.1"/>
    </source>
</evidence>
<dbReference type="SUPFAM" id="SSF52540">
    <property type="entry name" value="P-loop containing nucleoside triphosphate hydrolases"/>
    <property type="match status" value="1"/>
</dbReference>
<dbReference type="PANTHER" id="PTHR12873">
    <property type="entry name" value="T7-LIKE MITOCHONDRIAL DNA HELICASE"/>
    <property type="match status" value="1"/>
</dbReference>
<dbReference type="InterPro" id="IPR027032">
    <property type="entry name" value="Twinkle-like"/>
</dbReference>
<evidence type="ECO:0000313" key="3">
    <source>
        <dbReference type="Proteomes" id="UP000297737"/>
    </source>
</evidence>
<dbReference type="OrthoDB" id="9763644at2"/>
<dbReference type="Gene3D" id="3.40.50.300">
    <property type="entry name" value="P-loop containing nucleotide triphosphate hydrolases"/>
    <property type="match status" value="1"/>
</dbReference>
<dbReference type="SUPFAM" id="SSF56731">
    <property type="entry name" value="DNA primase core"/>
    <property type="match status" value="1"/>
</dbReference>
<reference evidence="2 3" key="1">
    <citation type="submission" date="2019-02" db="EMBL/GenBank/DDBJ databases">
        <title>Polymorphobacter sp. isolated from the lake at the Tibet of China.</title>
        <authorList>
            <person name="Li A."/>
        </authorList>
    </citation>
    <scope>NUCLEOTIDE SEQUENCE [LARGE SCALE GENOMIC DNA]</scope>
    <source>
        <strain evidence="2 3">DJ1R-1</strain>
    </source>
</reference>
<dbReference type="CDD" id="cd19483">
    <property type="entry name" value="RecA-like_Gp4D_helicase"/>
    <property type="match status" value="1"/>
</dbReference>
<dbReference type="Proteomes" id="UP000297737">
    <property type="component" value="Unassembled WGS sequence"/>
</dbReference>
<dbReference type="InterPro" id="IPR027417">
    <property type="entry name" value="P-loop_NTPase"/>
</dbReference>
<proteinExistence type="predicted"/>
<keyword evidence="3" id="KW-1185">Reference proteome</keyword>
<dbReference type="Gene3D" id="2.20.25.10">
    <property type="match status" value="1"/>
</dbReference>
<gene>
    <name evidence="2" type="ORF">EUV02_03790</name>
</gene>
<dbReference type="Gene3D" id="2.20.25.180">
    <property type="match status" value="1"/>
</dbReference>
<dbReference type="InterPro" id="IPR007694">
    <property type="entry name" value="DNA_helicase_DnaB-like_C"/>
</dbReference>
<feature type="domain" description="SF4 helicase" evidence="1">
    <location>
        <begin position="286"/>
        <end position="550"/>
    </location>
</feature>
<evidence type="ECO:0000259" key="1">
    <source>
        <dbReference type="PROSITE" id="PS51199"/>
    </source>
</evidence>
<organism evidence="2 3">
    <name type="scientific">Glacieibacterium arshaanense</name>
    <dbReference type="NCBI Taxonomy" id="2511025"/>
    <lineage>
        <taxon>Bacteria</taxon>
        <taxon>Pseudomonadati</taxon>
        <taxon>Pseudomonadota</taxon>
        <taxon>Alphaproteobacteria</taxon>
        <taxon>Sphingomonadales</taxon>
        <taxon>Sphingosinicellaceae</taxon>
        <taxon>Glacieibacterium</taxon>
    </lineage>
</organism>
<accession>A0A4Y9ERB6</accession>
<dbReference type="Pfam" id="PF13155">
    <property type="entry name" value="Toprim_2"/>
    <property type="match status" value="1"/>
</dbReference>
<name>A0A4Y9ERB6_9SPHN</name>
<dbReference type="PROSITE" id="PS51199">
    <property type="entry name" value="SF4_HELICASE"/>
    <property type="match status" value="1"/>
</dbReference>
<comment type="caution">
    <text evidence="2">The sequence shown here is derived from an EMBL/GenBank/DDBJ whole genome shotgun (WGS) entry which is preliminary data.</text>
</comment>
<dbReference type="EMBL" id="SIHO01000001">
    <property type="protein sequence ID" value="TFU06144.1"/>
    <property type="molecule type" value="Genomic_DNA"/>
</dbReference>
<dbReference type="GO" id="GO:0043139">
    <property type="term" value="F:5'-3' DNA helicase activity"/>
    <property type="evidence" value="ECO:0007669"/>
    <property type="project" value="InterPro"/>
</dbReference>
<dbReference type="SUPFAM" id="SSF57783">
    <property type="entry name" value="Zinc beta-ribbon"/>
    <property type="match status" value="1"/>
</dbReference>
<sequence length="564" mass="62765">MTYERDESAFVGHEACPSCGSRNNLARYASGRAHCFSCDHWEPADDDNSTPRTSKPKGTHMFNLIQGETRGLTKEYGLNEDTCRKIGLQIVQYSAKDDDGNPMPRKGCLAFTYRNADGSTWGQKIRYKVSEDEKTYGFPHAPGKPPLFLQHLWTNGSDKRSLMIFEGEGDAGAYFQVTGGKYPVVSIPTGAKGCLDVIKNHYEWIAKYEKIIVCFDGDATGREWAKKAAEILPPGKTFIGEVPGFKDARTALMAGDAKAIQQAFFNPEPYRPDGIFTLSDIREAVLAPPETGRPWWDPKVTSWTFGRRTGEMYLFGAGTGIGKTDWFTQSIAFDVLELQVMTAVIYLEQPPAETGKRIAGKVAGKAFHVPDGSWDQAELIDTIDRLEATGKLLLGGNFSSADWDVVKERIRYMVHAHGVQHVYLDHFTALVDSSDETASVTKIVKEAALLAQELSIIIHGISHLSTPEGKSHEEGGRVMVKHFRGSRALGYWAHYMFGLERNTQAEDPQERNVTTFRCLKDRYTGRANGNTMFLRYDQSTCQLTECDAPAPGGHKFEPDFPLDL</sequence>
<dbReference type="GO" id="GO:0003697">
    <property type="term" value="F:single-stranded DNA binding"/>
    <property type="evidence" value="ECO:0007669"/>
    <property type="project" value="InterPro"/>
</dbReference>
<dbReference type="GO" id="GO:0005524">
    <property type="term" value="F:ATP binding"/>
    <property type="evidence" value="ECO:0007669"/>
    <property type="project" value="InterPro"/>
</dbReference>
<dbReference type="PANTHER" id="PTHR12873:SF0">
    <property type="entry name" value="TWINKLE MTDNA HELICASE"/>
    <property type="match status" value="1"/>
</dbReference>
<dbReference type="GO" id="GO:0006260">
    <property type="term" value="P:DNA replication"/>
    <property type="evidence" value="ECO:0007669"/>
    <property type="project" value="InterPro"/>
</dbReference>
<dbReference type="Pfam" id="PF03796">
    <property type="entry name" value="DnaB_C"/>
    <property type="match status" value="1"/>
</dbReference>
<dbReference type="Gene3D" id="3.40.1360.10">
    <property type="match status" value="1"/>
</dbReference>